<evidence type="ECO:0000313" key="3">
    <source>
        <dbReference type="Proteomes" id="UP000523955"/>
    </source>
</evidence>
<keyword evidence="3" id="KW-1185">Reference proteome</keyword>
<dbReference type="RefSeq" id="WP_185253604.1">
    <property type="nucleotide sequence ID" value="NZ_JACKXE010000001.1"/>
</dbReference>
<gene>
    <name evidence="2" type="ORF">H5V45_14645</name>
</gene>
<dbReference type="AlphaFoldDB" id="A0A7X0RHS8"/>
<dbReference type="InterPro" id="IPR028952">
    <property type="entry name" value="Imm63"/>
</dbReference>
<reference evidence="2 3" key="1">
    <citation type="submission" date="2020-08" db="EMBL/GenBank/DDBJ databases">
        <authorList>
            <person name="Seo M.-J."/>
        </authorList>
    </citation>
    <scope>NUCLEOTIDE SEQUENCE [LARGE SCALE GENOMIC DNA]</scope>
    <source>
        <strain evidence="2 3">KIGAM211</strain>
    </source>
</reference>
<name>A0A7X0RHS8_9ACTN</name>
<evidence type="ECO:0000259" key="1">
    <source>
        <dbReference type="Pfam" id="PF15599"/>
    </source>
</evidence>
<comment type="caution">
    <text evidence="2">The sequence shown here is derived from an EMBL/GenBank/DDBJ whole genome shotgun (WGS) entry which is preliminary data.</text>
</comment>
<proteinExistence type="predicted"/>
<sequence>MDHDLRPSRPNPQEQAVASRLAVAAERLARRSGKRPSYVPDTENRDAGYVFFRWQDGVYVYEARERGRVCLRRTTTSTDQLVRWLVEDLARDVVPSGPPSGARGWWRRGRLGRGTWAERVEALVDHALAGDPAEALGGDEETVVARRLAEVVERLERISGRRPGWVPTTENRDGGHDFYRFADGFYRWSAHERGVPVFERSTRSQDRFVGWIAISLVRDCATAHELAHRVEGEDSRRQWFGLWEEWARALDPQWGDEVAARVAGILRTAPFVDRPVR</sequence>
<accession>A0A7X0RHS8</accession>
<organism evidence="2 3">
    <name type="scientific">Nocardioides luti</name>
    <dbReference type="NCBI Taxonomy" id="2761101"/>
    <lineage>
        <taxon>Bacteria</taxon>
        <taxon>Bacillati</taxon>
        <taxon>Actinomycetota</taxon>
        <taxon>Actinomycetes</taxon>
        <taxon>Propionibacteriales</taxon>
        <taxon>Nocardioidaceae</taxon>
        <taxon>Nocardioides</taxon>
    </lineage>
</organism>
<dbReference type="EMBL" id="JACKXE010000001">
    <property type="protein sequence ID" value="MBB6628561.1"/>
    <property type="molecule type" value="Genomic_DNA"/>
</dbReference>
<protein>
    <recommendedName>
        <fullName evidence="1">Immunity protein 63 domain-containing protein</fullName>
    </recommendedName>
</protein>
<evidence type="ECO:0000313" key="2">
    <source>
        <dbReference type="EMBL" id="MBB6628561.1"/>
    </source>
</evidence>
<dbReference type="Pfam" id="PF15599">
    <property type="entry name" value="Imm63"/>
    <property type="match status" value="1"/>
</dbReference>
<dbReference type="Proteomes" id="UP000523955">
    <property type="component" value="Unassembled WGS sequence"/>
</dbReference>
<feature type="domain" description="Immunity protein 63" evidence="1">
    <location>
        <begin position="184"/>
        <end position="259"/>
    </location>
</feature>